<dbReference type="AlphaFoldDB" id="A0A558CLU7"/>
<proteinExistence type="predicted"/>
<name>A0A558CLU7_9GAMM</name>
<evidence type="ECO:0000313" key="2">
    <source>
        <dbReference type="Proteomes" id="UP000317355"/>
    </source>
</evidence>
<evidence type="ECO:0000313" key="1">
    <source>
        <dbReference type="EMBL" id="TVT49682.1"/>
    </source>
</evidence>
<dbReference type="EMBL" id="VMRY01000116">
    <property type="protein sequence ID" value="TVT49682.1"/>
    <property type="molecule type" value="Genomic_DNA"/>
</dbReference>
<reference evidence="1 2" key="1">
    <citation type="submission" date="2019-07" db="EMBL/GenBank/DDBJ databases">
        <title>The pathways for chlorine oxyanion respiration interact through the shared metabolite chlorate.</title>
        <authorList>
            <person name="Barnum T.P."/>
            <person name="Cheng Y."/>
            <person name="Hill K.A."/>
            <person name="Lucas L.N."/>
            <person name="Carlson H.K."/>
            <person name="Coates J.D."/>
        </authorList>
    </citation>
    <scope>NUCLEOTIDE SEQUENCE [LARGE SCALE GENOMIC DNA]</scope>
    <source>
        <strain evidence="1">BK-3</strain>
    </source>
</reference>
<comment type="caution">
    <text evidence="1">The sequence shown here is derived from an EMBL/GenBank/DDBJ whole genome shotgun (WGS) entry which is preliminary data.</text>
</comment>
<accession>A0A558CLU7</accession>
<protein>
    <submittedName>
        <fullName evidence="1">P-type conjugative transfer protein TrbJ</fullName>
    </submittedName>
</protein>
<gene>
    <name evidence="1" type="primary">trbJ</name>
    <name evidence="1" type="ORF">FHK82_16890</name>
</gene>
<sequence length="276" mass="29904">MAIGMDERERGTNMKSHQLASVLLIGALIQPAAYAGGGGLSGGALEITQIANNAELVGIYGEEVTQVAKMVDQINNQISMIANQLSMYQNMLDNTGTLTNQVWGNVFPELQQLAAVVQQGQAIAYSMSNLDAQFSSRFQGYNNYVASSYGPSSYRADYKVWYTTQRDGIHGALKSANLQASQFSSEEATLNQLENMSQTATGRMRALQVGNQISMQQVRQNQKLRELVMSQIQLQGNYLAGEASKDAARQARTEKFYGGPTGTIVGDGAQFGPSSF</sequence>
<organism evidence="1 2">
    <name type="scientific">Sedimenticola thiotaurini</name>
    <dbReference type="NCBI Taxonomy" id="1543721"/>
    <lineage>
        <taxon>Bacteria</taxon>
        <taxon>Pseudomonadati</taxon>
        <taxon>Pseudomonadota</taxon>
        <taxon>Gammaproteobacteria</taxon>
        <taxon>Chromatiales</taxon>
        <taxon>Sedimenticolaceae</taxon>
        <taxon>Sedimenticola</taxon>
    </lineage>
</organism>
<dbReference type="NCBIfam" id="TIGR02780">
    <property type="entry name" value="TrbJ_Ti"/>
    <property type="match status" value="1"/>
</dbReference>
<dbReference type="Proteomes" id="UP000317355">
    <property type="component" value="Unassembled WGS sequence"/>
</dbReference>
<dbReference type="InterPro" id="IPR014147">
    <property type="entry name" value="T4SS_TrbJ"/>
</dbReference>